<dbReference type="AlphaFoldDB" id="A0A0C9VTF0"/>
<dbReference type="EMBL" id="KN839864">
    <property type="protein sequence ID" value="KIJ61210.1"/>
    <property type="molecule type" value="Genomic_DNA"/>
</dbReference>
<feature type="compositionally biased region" description="Acidic residues" evidence="1">
    <location>
        <begin position="619"/>
        <end position="645"/>
    </location>
</feature>
<accession>A0A0C9VTF0</accession>
<keyword evidence="3" id="KW-1185">Reference proteome</keyword>
<feature type="region of interest" description="Disordered" evidence="1">
    <location>
        <begin position="615"/>
        <end position="664"/>
    </location>
</feature>
<evidence type="ECO:0000256" key="1">
    <source>
        <dbReference type="SAM" id="MobiDB-lite"/>
    </source>
</evidence>
<reference evidence="2 3" key="1">
    <citation type="submission" date="2014-04" db="EMBL/GenBank/DDBJ databases">
        <title>Evolutionary Origins and Diversification of the Mycorrhizal Mutualists.</title>
        <authorList>
            <consortium name="DOE Joint Genome Institute"/>
            <consortium name="Mycorrhizal Genomics Consortium"/>
            <person name="Kohler A."/>
            <person name="Kuo A."/>
            <person name="Nagy L.G."/>
            <person name="Floudas D."/>
            <person name="Copeland A."/>
            <person name="Barry K.W."/>
            <person name="Cichocki N."/>
            <person name="Veneault-Fourrey C."/>
            <person name="LaButti K."/>
            <person name="Lindquist E.A."/>
            <person name="Lipzen A."/>
            <person name="Lundell T."/>
            <person name="Morin E."/>
            <person name="Murat C."/>
            <person name="Riley R."/>
            <person name="Ohm R."/>
            <person name="Sun H."/>
            <person name="Tunlid A."/>
            <person name="Henrissat B."/>
            <person name="Grigoriev I.V."/>
            <person name="Hibbett D.S."/>
            <person name="Martin F."/>
        </authorList>
    </citation>
    <scope>NUCLEOTIDE SEQUENCE [LARGE SCALE GENOMIC DNA]</scope>
    <source>
        <strain evidence="2 3">MD-312</strain>
    </source>
</reference>
<sequence length="664" mass="74918">MSSVDPRSDHLRIFFNNDEEISPADIARLHEHSPPCFDTNGHPVFFGSAHRDTPKGPKITPAKVTMWGNQLVCMAVHPNGGTEEYHDGPFSILPFTEDMELVPAQMGCIPGKPVLGGHDVNGLPLYHAVVFVKPIGPKLPCVTGHHFGFAKVTYSGLAYEARNFEVLCWKEQGNFINRLPVEILQNIFELLAPPSVFLDPQLHCGPRLPGVMHSGCAKRLSWYLYRQVVIRRIDQIPLLCETLQNDKLGSLVNDLYICCGIPYILGTLGVVGVQKLIQRCTRLSKLALEETLLVEGGWAETPLIQISLPRYNHITHLRVILRQHHNDELEFISYFSNLRSLAISVDHGMDIPPDWDRRAVKLLFLEELSLRWTIGQSLKDSDCQSPLIAMATSWTLPSIRSLSVIIKDRQRRDDFEDITNPIGPAEVLQSLSEFLQVFGRKLTYLSCYCWYLDEASYFQEILNFCPALQHFVMIMPYNAWLDLSDVELSHQRLQWIDIWTTYPDLCTEASRREEARANVASGVLPSLRGVRFLDDGLFESTTTPAGLAMLPVEVPPTIIEAPDELLRWKYPGLDVQHDPGALYRKDILCLREPCPDYPMDAMSEVGSAMDVDMFSDVNVGEDEDEDDPNFDDDGDSSSSSEDDNEPHELWSADLDLLADDDDPF</sequence>
<dbReference type="HOGENOM" id="CLU_413350_0_0_1"/>
<dbReference type="Proteomes" id="UP000053820">
    <property type="component" value="Unassembled WGS sequence"/>
</dbReference>
<dbReference type="OrthoDB" id="3060996at2759"/>
<name>A0A0C9VTF0_9AGAM</name>
<dbReference type="SUPFAM" id="SSF52047">
    <property type="entry name" value="RNI-like"/>
    <property type="match status" value="1"/>
</dbReference>
<gene>
    <name evidence="2" type="ORF">HYDPIDRAFT_169799</name>
</gene>
<evidence type="ECO:0000313" key="2">
    <source>
        <dbReference type="EMBL" id="KIJ61210.1"/>
    </source>
</evidence>
<dbReference type="Gene3D" id="3.80.10.10">
    <property type="entry name" value="Ribonuclease Inhibitor"/>
    <property type="match status" value="1"/>
</dbReference>
<evidence type="ECO:0000313" key="3">
    <source>
        <dbReference type="Proteomes" id="UP000053820"/>
    </source>
</evidence>
<protein>
    <submittedName>
        <fullName evidence="2">Uncharacterized protein</fullName>
    </submittedName>
</protein>
<organism evidence="2 3">
    <name type="scientific">Hydnomerulius pinastri MD-312</name>
    <dbReference type="NCBI Taxonomy" id="994086"/>
    <lineage>
        <taxon>Eukaryota</taxon>
        <taxon>Fungi</taxon>
        <taxon>Dikarya</taxon>
        <taxon>Basidiomycota</taxon>
        <taxon>Agaricomycotina</taxon>
        <taxon>Agaricomycetes</taxon>
        <taxon>Agaricomycetidae</taxon>
        <taxon>Boletales</taxon>
        <taxon>Boletales incertae sedis</taxon>
        <taxon>Leucogyrophana</taxon>
    </lineage>
</organism>
<proteinExistence type="predicted"/>
<dbReference type="InterPro" id="IPR032675">
    <property type="entry name" value="LRR_dom_sf"/>
</dbReference>